<evidence type="ECO:0000313" key="3">
    <source>
        <dbReference type="Proteomes" id="UP001614394"/>
    </source>
</evidence>
<evidence type="ECO:0000313" key="2">
    <source>
        <dbReference type="EMBL" id="MFI9104848.1"/>
    </source>
</evidence>
<organism evidence="2 3">
    <name type="scientific">Streptomyces fildesensis</name>
    <dbReference type="NCBI Taxonomy" id="375757"/>
    <lineage>
        <taxon>Bacteria</taxon>
        <taxon>Bacillati</taxon>
        <taxon>Actinomycetota</taxon>
        <taxon>Actinomycetes</taxon>
        <taxon>Kitasatosporales</taxon>
        <taxon>Streptomycetaceae</taxon>
        <taxon>Streptomyces</taxon>
    </lineage>
</organism>
<dbReference type="SUPFAM" id="SSF51735">
    <property type="entry name" value="NAD(P)-binding Rossmann-fold domains"/>
    <property type="match status" value="1"/>
</dbReference>
<dbReference type="InterPro" id="IPR001509">
    <property type="entry name" value="Epimerase_deHydtase"/>
</dbReference>
<name>A0ABW8CEH0_9ACTN</name>
<sequence>MRDSTGDVLRNVCVIGGSRYFGKRLILRLRDEGVDVTVINRGSSPAPPGVTHIVADRDDEAALEAALGDRRFDVVIDQICYTPRQAAIAKRVFRDRTERYVMTSTMEVYDPATFDGVPPAHHAHRPVGEGAVDPGTWPVGLELPWGEESFRQQLGDARHYAEGKRQAEAVFSQDPAFAFASVRSAHVLGGGAEEFTGRLDHYVDRVRTGRPVVVHPTEHPSTFIHDREITEFLFWAAGADFTGPVNANSHGELTATELSELVAAQLGAERPTFTHADKRDDVSPFSFDRYYAMDNARATALGFTFSTTTEWLPGAIAETGIQE</sequence>
<dbReference type="Gene3D" id="3.40.50.720">
    <property type="entry name" value="NAD(P)-binding Rossmann-like Domain"/>
    <property type="match status" value="1"/>
</dbReference>
<accession>A0ABW8CEH0</accession>
<dbReference type="InterPro" id="IPR036291">
    <property type="entry name" value="NAD(P)-bd_dom_sf"/>
</dbReference>
<dbReference type="EMBL" id="JBITYG010000010">
    <property type="protein sequence ID" value="MFI9104848.1"/>
    <property type="molecule type" value="Genomic_DNA"/>
</dbReference>
<keyword evidence="3" id="KW-1185">Reference proteome</keyword>
<dbReference type="Pfam" id="PF01370">
    <property type="entry name" value="Epimerase"/>
    <property type="match status" value="1"/>
</dbReference>
<comment type="caution">
    <text evidence="2">The sequence shown here is derived from an EMBL/GenBank/DDBJ whole genome shotgun (WGS) entry which is preliminary data.</text>
</comment>
<protein>
    <submittedName>
        <fullName evidence="2">NAD-dependent epimerase/dehydratase family protein</fullName>
    </submittedName>
</protein>
<dbReference type="Proteomes" id="UP001614394">
    <property type="component" value="Unassembled WGS sequence"/>
</dbReference>
<proteinExistence type="predicted"/>
<evidence type="ECO:0000259" key="1">
    <source>
        <dbReference type="Pfam" id="PF01370"/>
    </source>
</evidence>
<reference evidence="2 3" key="1">
    <citation type="submission" date="2024-10" db="EMBL/GenBank/DDBJ databases">
        <title>The Natural Products Discovery Center: Release of the First 8490 Sequenced Strains for Exploring Actinobacteria Biosynthetic Diversity.</title>
        <authorList>
            <person name="Kalkreuter E."/>
            <person name="Kautsar S.A."/>
            <person name="Yang D."/>
            <person name="Bader C.D."/>
            <person name="Teijaro C.N."/>
            <person name="Fluegel L."/>
            <person name="Davis C.M."/>
            <person name="Simpson J.R."/>
            <person name="Lauterbach L."/>
            <person name="Steele A.D."/>
            <person name="Gui C."/>
            <person name="Meng S."/>
            <person name="Li G."/>
            <person name="Viehrig K."/>
            <person name="Ye F."/>
            <person name="Su P."/>
            <person name="Kiefer A.F."/>
            <person name="Nichols A."/>
            <person name="Cepeda A.J."/>
            <person name="Yan W."/>
            <person name="Fan B."/>
            <person name="Jiang Y."/>
            <person name="Adhikari A."/>
            <person name="Zheng C.-J."/>
            <person name="Schuster L."/>
            <person name="Cowan T.M."/>
            <person name="Smanski M.J."/>
            <person name="Chevrette M.G."/>
            <person name="De Carvalho L.P.S."/>
            <person name="Shen B."/>
        </authorList>
    </citation>
    <scope>NUCLEOTIDE SEQUENCE [LARGE SCALE GENOMIC DNA]</scope>
    <source>
        <strain evidence="2 3">NPDC053399</strain>
    </source>
</reference>
<gene>
    <name evidence="2" type="ORF">ACIGXA_30465</name>
</gene>
<feature type="domain" description="NAD-dependent epimerase/dehydratase" evidence="1">
    <location>
        <begin position="12"/>
        <end position="84"/>
    </location>
</feature>
<dbReference type="RefSeq" id="WP_399655479.1">
    <property type="nucleotide sequence ID" value="NZ_JBITYG010000010.1"/>
</dbReference>